<dbReference type="EMBL" id="CP042433">
    <property type="protein sequence ID" value="QEC54715.1"/>
    <property type="molecule type" value="Genomic_DNA"/>
</dbReference>
<dbReference type="InterPro" id="IPR007461">
    <property type="entry name" value="Ysc84_actin-binding"/>
</dbReference>
<dbReference type="RefSeq" id="WP_146781949.1">
    <property type="nucleotide sequence ID" value="NZ_BAABIO010000006.1"/>
</dbReference>
<keyword evidence="4" id="KW-1185">Reference proteome</keyword>
<reference evidence="3 4" key="1">
    <citation type="journal article" date="2015" name="Int. J. Syst. Evol. Microbiol.">
        <title>Flavisolibacter ginsenosidimutans sp. nov., with ginsenoside-converting activity isolated from soil used for cultivating ginseng.</title>
        <authorList>
            <person name="Zhao Y."/>
            <person name="Liu Q."/>
            <person name="Kang M.S."/>
            <person name="Jin F."/>
            <person name="Yu H."/>
            <person name="Im W.T."/>
        </authorList>
    </citation>
    <scope>NUCLEOTIDE SEQUENCE [LARGE SCALE GENOMIC DNA]</scope>
    <source>
        <strain evidence="3 4">Gsoil 636</strain>
    </source>
</reference>
<protein>
    <recommendedName>
        <fullName evidence="2">Ysc84 actin-binding domain-containing protein</fullName>
    </recommendedName>
</protein>
<dbReference type="AlphaFoldDB" id="A0A5B8UED7"/>
<sequence length="182" mass="19904">MKKNTIFRRTVMPLLMAALFVSVSAFSQNSKDKRLIEDSKESQAAFVKSDSLMQSLFANSYGYVIFPNIGKGAIGIGGAAGNGIVFEKGTPVGSAKMKQVSIGFQFGGQTYREVIFFENQAALDRFKENKFEFAAQASAVAVTKGASTNVKYRDGVMVFTQEKRGLMYEASIGGQKFDYTSF</sequence>
<organism evidence="3 4">
    <name type="scientific">Flavisolibacter ginsenosidimutans</name>
    <dbReference type="NCBI Taxonomy" id="661481"/>
    <lineage>
        <taxon>Bacteria</taxon>
        <taxon>Pseudomonadati</taxon>
        <taxon>Bacteroidota</taxon>
        <taxon>Chitinophagia</taxon>
        <taxon>Chitinophagales</taxon>
        <taxon>Chitinophagaceae</taxon>
        <taxon>Flavisolibacter</taxon>
    </lineage>
</organism>
<feature type="signal peptide" evidence="1">
    <location>
        <begin position="1"/>
        <end position="27"/>
    </location>
</feature>
<dbReference type="Proteomes" id="UP000321204">
    <property type="component" value="Chromosome"/>
</dbReference>
<accession>A0A5B8UED7</accession>
<keyword evidence="1" id="KW-0732">Signal</keyword>
<dbReference type="KEGG" id="fgg:FSB75_01965"/>
<evidence type="ECO:0000256" key="1">
    <source>
        <dbReference type="SAM" id="SignalP"/>
    </source>
</evidence>
<feature type="domain" description="Ysc84 actin-binding" evidence="2">
    <location>
        <begin position="99"/>
        <end position="176"/>
    </location>
</feature>
<evidence type="ECO:0000259" key="2">
    <source>
        <dbReference type="Pfam" id="PF04366"/>
    </source>
</evidence>
<proteinExistence type="predicted"/>
<dbReference type="OrthoDB" id="5405772at2"/>
<evidence type="ECO:0000313" key="3">
    <source>
        <dbReference type="EMBL" id="QEC54715.1"/>
    </source>
</evidence>
<gene>
    <name evidence="3" type="ORF">FSB75_01965</name>
</gene>
<name>A0A5B8UED7_9BACT</name>
<dbReference type="Pfam" id="PF04366">
    <property type="entry name" value="Ysc84"/>
    <property type="match status" value="1"/>
</dbReference>
<evidence type="ECO:0000313" key="4">
    <source>
        <dbReference type="Proteomes" id="UP000321204"/>
    </source>
</evidence>
<feature type="chain" id="PRO_5022705716" description="Ysc84 actin-binding domain-containing protein" evidence="1">
    <location>
        <begin position="28"/>
        <end position="182"/>
    </location>
</feature>